<dbReference type="InterPro" id="IPR013320">
    <property type="entry name" value="ConA-like_dom_sf"/>
</dbReference>
<dbReference type="OrthoDB" id="4781at2759"/>
<dbReference type="PANTHER" id="PTHR31062">
    <property type="entry name" value="XYLOGLUCAN ENDOTRANSGLUCOSYLASE/HYDROLASE PROTEIN 8-RELATED"/>
    <property type="match status" value="1"/>
</dbReference>
<dbReference type="RefSeq" id="XP_018986079.1">
    <property type="nucleotide sequence ID" value="XM_019130420.1"/>
</dbReference>
<evidence type="ECO:0000313" key="5">
    <source>
        <dbReference type="EMBL" id="ODQ80751.1"/>
    </source>
</evidence>
<dbReference type="SUPFAM" id="SSF49899">
    <property type="entry name" value="Concanavalin A-like lectins/glucanases"/>
    <property type="match status" value="1"/>
</dbReference>
<organism evidence="5 6">
    <name type="scientific">Babjeviella inositovora NRRL Y-12698</name>
    <dbReference type="NCBI Taxonomy" id="984486"/>
    <lineage>
        <taxon>Eukaryota</taxon>
        <taxon>Fungi</taxon>
        <taxon>Dikarya</taxon>
        <taxon>Ascomycota</taxon>
        <taxon>Saccharomycotina</taxon>
        <taxon>Pichiomycetes</taxon>
        <taxon>Serinales incertae sedis</taxon>
        <taxon>Babjeviella</taxon>
    </lineage>
</organism>
<sequence length="226" mass="25186">MLPARALISLASFFALAVHACDPLTATCPADPALGESIRFDFLSASDRFEVTSAASAIAYDATKGMELSINKRFDNPSLRSDFYIMFGRVQFELKAAPGTVFLQSDDLDEIDFEWFGGDAYEVSTNWFTKGNTATYDRGIMAQISNPQADYHTYAYEWTLESLSWIIDGVTVRTLYPDNPQGYPKTPMRVFAGIWAGGDPSNAIGTIEWAGDETDYSQVPFTMYWF</sequence>
<keyword evidence="3" id="KW-0732">Signal</keyword>
<gene>
    <name evidence="5" type="ORF">BABINDRAFT_166339</name>
</gene>
<dbReference type="STRING" id="984486.A0A1E3QSU1"/>
<keyword evidence="6" id="KW-1185">Reference proteome</keyword>
<evidence type="ECO:0000259" key="4">
    <source>
        <dbReference type="PROSITE" id="PS51762"/>
    </source>
</evidence>
<dbReference type="AlphaFoldDB" id="A0A1E3QSU1"/>
<evidence type="ECO:0000256" key="1">
    <source>
        <dbReference type="ARBA" id="ARBA00022801"/>
    </source>
</evidence>
<dbReference type="GeneID" id="30148273"/>
<dbReference type="Proteomes" id="UP000094336">
    <property type="component" value="Unassembled WGS sequence"/>
</dbReference>
<keyword evidence="1 5" id="KW-0378">Hydrolase</keyword>
<protein>
    <submittedName>
        <fullName evidence="5">Glycoside hydrolase family 16 protein</fullName>
    </submittedName>
</protein>
<reference evidence="6" key="1">
    <citation type="submission" date="2016-05" db="EMBL/GenBank/DDBJ databases">
        <title>Comparative genomics of biotechnologically important yeasts.</title>
        <authorList>
            <consortium name="DOE Joint Genome Institute"/>
            <person name="Riley R."/>
            <person name="Haridas S."/>
            <person name="Wolfe K.H."/>
            <person name="Lopes M.R."/>
            <person name="Hittinger C.T."/>
            <person name="Goker M."/>
            <person name="Salamov A."/>
            <person name="Wisecaver J."/>
            <person name="Long T.M."/>
            <person name="Aerts A.L."/>
            <person name="Barry K."/>
            <person name="Choi C."/>
            <person name="Clum A."/>
            <person name="Coughlan A.Y."/>
            <person name="Deshpande S."/>
            <person name="Douglass A.P."/>
            <person name="Hanson S.J."/>
            <person name="Klenk H.-P."/>
            <person name="Labutti K."/>
            <person name="Lapidus A."/>
            <person name="Lindquist E."/>
            <person name="Lipzen A."/>
            <person name="Meier-Kolthoff J.P."/>
            <person name="Ohm R.A."/>
            <person name="Otillar R.P."/>
            <person name="Pangilinan J."/>
            <person name="Peng Y."/>
            <person name="Rokas A."/>
            <person name="Rosa C.A."/>
            <person name="Scheuner C."/>
            <person name="Sibirny A.A."/>
            <person name="Slot J.C."/>
            <person name="Stielow J.B."/>
            <person name="Sun H."/>
            <person name="Kurtzman C.P."/>
            <person name="Blackwell M."/>
            <person name="Grigoriev I.V."/>
            <person name="Jeffries T.W."/>
        </authorList>
    </citation>
    <scope>NUCLEOTIDE SEQUENCE [LARGE SCALE GENOMIC DNA]</scope>
    <source>
        <strain evidence="6">NRRL Y-12698</strain>
    </source>
</reference>
<dbReference type="Gene3D" id="2.60.120.200">
    <property type="match status" value="1"/>
</dbReference>
<dbReference type="InterPro" id="IPR000757">
    <property type="entry name" value="Beta-glucanase-like"/>
</dbReference>
<evidence type="ECO:0000313" key="6">
    <source>
        <dbReference type="Proteomes" id="UP000094336"/>
    </source>
</evidence>
<dbReference type="GO" id="GO:0005975">
    <property type="term" value="P:carbohydrate metabolic process"/>
    <property type="evidence" value="ECO:0007669"/>
    <property type="project" value="InterPro"/>
</dbReference>
<feature type="chain" id="PRO_5009134385" evidence="3">
    <location>
        <begin position="21"/>
        <end position="226"/>
    </location>
</feature>
<dbReference type="GO" id="GO:0031505">
    <property type="term" value="P:fungal-type cell wall organization"/>
    <property type="evidence" value="ECO:0007669"/>
    <property type="project" value="UniProtKB-ARBA"/>
</dbReference>
<name>A0A1E3QSU1_9ASCO</name>
<feature type="signal peptide" evidence="3">
    <location>
        <begin position="1"/>
        <end position="20"/>
    </location>
</feature>
<dbReference type="InterPro" id="IPR044791">
    <property type="entry name" value="Beta-glucanase/XTH"/>
</dbReference>
<dbReference type="Pfam" id="PF00722">
    <property type="entry name" value="Glyco_hydro_16"/>
    <property type="match status" value="1"/>
</dbReference>
<dbReference type="EMBL" id="KV454429">
    <property type="protein sequence ID" value="ODQ80751.1"/>
    <property type="molecule type" value="Genomic_DNA"/>
</dbReference>
<dbReference type="PROSITE" id="PS51762">
    <property type="entry name" value="GH16_2"/>
    <property type="match status" value="1"/>
</dbReference>
<keyword evidence="2" id="KW-0326">Glycosidase</keyword>
<evidence type="ECO:0000256" key="2">
    <source>
        <dbReference type="ARBA" id="ARBA00023295"/>
    </source>
</evidence>
<dbReference type="GO" id="GO:0004553">
    <property type="term" value="F:hydrolase activity, hydrolyzing O-glycosyl compounds"/>
    <property type="evidence" value="ECO:0007669"/>
    <property type="project" value="InterPro"/>
</dbReference>
<proteinExistence type="predicted"/>
<evidence type="ECO:0000256" key="3">
    <source>
        <dbReference type="SAM" id="SignalP"/>
    </source>
</evidence>
<accession>A0A1E3QSU1</accession>
<feature type="domain" description="GH16" evidence="4">
    <location>
        <begin position="22"/>
        <end position="218"/>
    </location>
</feature>